<dbReference type="PANTHER" id="PTHR45639:SF4">
    <property type="entry name" value="HSC70CB, ISOFORM G"/>
    <property type="match status" value="1"/>
</dbReference>
<dbReference type="PRINTS" id="PR00301">
    <property type="entry name" value="HEATSHOCK70"/>
</dbReference>
<sequence length="747" mass="84472">MSVVGFDLGNFTSYIAIARQGGIEVLTNEYSLHATPSCVAFGPQSRCMGVAARQQANTNVKNTIFNVKQLIGRKFSDPISKHFLEWIACDTVQSSDDSIGIMVNYRGEKRVFTPEQITAMMLVKLKEITQAGVKELARVPFYYTDVQRQALLCAIKLAGLNSLRIVNETTAIALAYGIYKHDLPESSSPPKHVVFVDVGHSACQAALVALHRDKLVVLNQVYDFGCSGMLFDAAIREHFRKIFIDEKKVDAKSTPRSWLRLLDECEKLKKMMSANSNPLQLNVECLMGDLDVTGTMQRSEFEVLIEPQLESLRKMLINLLSSVGLKAEDVDEVEIVGGSSRVPAVKKVIADVFRKDPKTTMNQDEAVARGAAMMCAIMSPVFRVKEFSVKEAYPYQIKLSWEENNIFEERDEFPFSKMINLYRDKPFKLFAEYGSREIPHSVRQIGTWLVRNPPNYDWNGKKQIKVKVRVTRDGVFSVCSAAAYDEVEVKGGEVMELYTAAGEPMETDAPKESNNEMQASDRREKEKADAKNSLEEYIYYMRDKLSGDFSNFIDADSFRQQLTQSEDWLYSDGEDAEKQAYEEKLAVLKKVGDPVQERHREFEKRGAAFDNFDRLLLRTRKAYDAYCKGDPQYSHLDSKDMEKVINAYEEKKKWLDEQRGKQERRPLTEAPIIFRATILQKFDSIVTPILNKPKPTPPPPKEEKKDTGGEKKNGKDGKETNAANTAGTEQSQPQPAPADNNASMEVD</sequence>
<dbReference type="GO" id="GO:0005829">
    <property type="term" value="C:cytosol"/>
    <property type="evidence" value="ECO:0007669"/>
    <property type="project" value="TreeGrafter"/>
</dbReference>
<feature type="region of interest" description="Disordered" evidence="5">
    <location>
        <begin position="688"/>
        <end position="747"/>
    </location>
</feature>
<evidence type="ECO:0000256" key="2">
    <source>
        <dbReference type="ARBA" id="ARBA00022741"/>
    </source>
</evidence>
<evidence type="ECO:0000313" key="7">
    <source>
        <dbReference type="Proteomes" id="UP000274131"/>
    </source>
</evidence>
<keyword evidence="3" id="KW-0067">ATP-binding</keyword>
<organism evidence="8">
    <name type="scientific">Enterobius vermicularis</name>
    <name type="common">Human pinworm</name>
    <dbReference type="NCBI Taxonomy" id="51028"/>
    <lineage>
        <taxon>Eukaryota</taxon>
        <taxon>Metazoa</taxon>
        <taxon>Ecdysozoa</taxon>
        <taxon>Nematoda</taxon>
        <taxon>Chromadorea</taxon>
        <taxon>Rhabditida</taxon>
        <taxon>Spirurina</taxon>
        <taxon>Oxyuridomorpha</taxon>
        <taxon>Oxyuroidea</taxon>
        <taxon>Oxyuridae</taxon>
        <taxon>Enterobius</taxon>
    </lineage>
</organism>
<dbReference type="PANTHER" id="PTHR45639">
    <property type="entry name" value="HSC70CB, ISOFORM G-RELATED"/>
    <property type="match status" value="1"/>
</dbReference>
<dbReference type="SUPFAM" id="SSF100920">
    <property type="entry name" value="Heat shock protein 70kD (HSP70), peptide-binding domain"/>
    <property type="match status" value="1"/>
</dbReference>
<accession>A0A0N4UXG4</accession>
<keyword evidence="2" id="KW-0547">Nucleotide-binding</keyword>
<dbReference type="GO" id="GO:0140662">
    <property type="term" value="F:ATP-dependent protein folding chaperone"/>
    <property type="evidence" value="ECO:0007669"/>
    <property type="project" value="InterPro"/>
</dbReference>
<gene>
    <name evidence="6" type="ORF">EVEC_LOCUS1931</name>
</gene>
<feature type="compositionally biased region" description="Basic and acidic residues" evidence="5">
    <location>
        <begin position="508"/>
        <end position="529"/>
    </location>
</feature>
<dbReference type="STRING" id="51028.A0A0N4UXG4"/>
<dbReference type="Proteomes" id="UP000274131">
    <property type="component" value="Unassembled WGS sequence"/>
</dbReference>
<dbReference type="Gene3D" id="3.30.420.40">
    <property type="match status" value="2"/>
</dbReference>
<dbReference type="WBParaSite" id="EVEC_0000222301-mRNA-1">
    <property type="protein sequence ID" value="EVEC_0000222301-mRNA-1"/>
    <property type="gene ID" value="EVEC_0000222301"/>
</dbReference>
<dbReference type="InterPro" id="IPR029047">
    <property type="entry name" value="HSP70_peptide-bd_sf"/>
</dbReference>
<evidence type="ECO:0000256" key="1">
    <source>
        <dbReference type="ARBA" id="ARBA00007381"/>
    </source>
</evidence>
<dbReference type="InterPro" id="IPR018181">
    <property type="entry name" value="Heat_shock_70_CS"/>
</dbReference>
<feature type="compositionally biased region" description="Polar residues" evidence="5">
    <location>
        <begin position="722"/>
        <end position="733"/>
    </location>
</feature>
<keyword evidence="7" id="KW-1185">Reference proteome</keyword>
<dbReference type="InterPro" id="IPR029048">
    <property type="entry name" value="HSP70_C_sf"/>
</dbReference>
<feature type="coiled-coil region" evidence="4">
    <location>
        <begin position="638"/>
        <end position="665"/>
    </location>
</feature>
<comment type="similarity">
    <text evidence="1">Belongs to the heat shock protein 70 family.</text>
</comment>
<dbReference type="FunFam" id="3.90.640.10:FF:000004">
    <property type="entry name" value="Heat shock 70 kDa protein 4"/>
    <property type="match status" value="1"/>
</dbReference>
<dbReference type="SUPFAM" id="SSF100934">
    <property type="entry name" value="Heat shock protein 70kD (HSP70), C-terminal subdomain"/>
    <property type="match status" value="2"/>
</dbReference>
<dbReference type="Gene3D" id="2.60.34.10">
    <property type="entry name" value="Substrate Binding Domain Of DNAk, Chain A, domain 1"/>
    <property type="match status" value="1"/>
</dbReference>
<dbReference type="Gene3D" id="1.20.1270.10">
    <property type="match status" value="1"/>
</dbReference>
<feature type="compositionally biased region" description="Basic and acidic residues" evidence="5">
    <location>
        <begin position="700"/>
        <end position="719"/>
    </location>
</feature>
<dbReference type="Pfam" id="PF00012">
    <property type="entry name" value="HSP70"/>
    <property type="match status" value="1"/>
</dbReference>
<keyword evidence="4" id="KW-0175">Coiled coil</keyword>
<dbReference type="InterPro" id="IPR013126">
    <property type="entry name" value="Hsp_70_fam"/>
</dbReference>
<evidence type="ECO:0000256" key="4">
    <source>
        <dbReference type="SAM" id="Coils"/>
    </source>
</evidence>
<evidence type="ECO:0000256" key="3">
    <source>
        <dbReference type="ARBA" id="ARBA00022840"/>
    </source>
</evidence>
<dbReference type="SUPFAM" id="SSF53067">
    <property type="entry name" value="Actin-like ATPase domain"/>
    <property type="match status" value="2"/>
</dbReference>
<dbReference type="GO" id="GO:0006950">
    <property type="term" value="P:response to stress"/>
    <property type="evidence" value="ECO:0007669"/>
    <property type="project" value="UniProtKB-ARBA"/>
</dbReference>
<evidence type="ECO:0000313" key="6">
    <source>
        <dbReference type="EMBL" id="VDD86788.1"/>
    </source>
</evidence>
<dbReference type="AlphaFoldDB" id="A0A0N4UXG4"/>
<evidence type="ECO:0000313" key="8">
    <source>
        <dbReference type="WBParaSite" id="EVEC_0000222301-mRNA-1"/>
    </source>
</evidence>
<dbReference type="OrthoDB" id="434160at2759"/>
<dbReference type="InterPro" id="IPR043129">
    <property type="entry name" value="ATPase_NBD"/>
</dbReference>
<name>A0A0N4UXG4_ENTVE</name>
<dbReference type="FunFam" id="3.30.420.40:FF:000171">
    <property type="entry name" value="Heat shock 70 kDa protein 4"/>
    <property type="match status" value="2"/>
</dbReference>
<dbReference type="GO" id="GO:0005634">
    <property type="term" value="C:nucleus"/>
    <property type="evidence" value="ECO:0007669"/>
    <property type="project" value="TreeGrafter"/>
</dbReference>
<reference evidence="8" key="1">
    <citation type="submission" date="2017-02" db="UniProtKB">
        <authorList>
            <consortium name="WormBaseParasite"/>
        </authorList>
    </citation>
    <scope>IDENTIFICATION</scope>
</reference>
<dbReference type="GO" id="GO:0005524">
    <property type="term" value="F:ATP binding"/>
    <property type="evidence" value="ECO:0007669"/>
    <property type="project" value="UniProtKB-KW"/>
</dbReference>
<dbReference type="EMBL" id="UXUI01007289">
    <property type="protein sequence ID" value="VDD86788.1"/>
    <property type="molecule type" value="Genomic_DNA"/>
</dbReference>
<dbReference type="FunFam" id="3.30.30.30:FF:000002">
    <property type="entry name" value="Heat shock 70 kDa protein 4"/>
    <property type="match status" value="1"/>
</dbReference>
<dbReference type="Gene3D" id="3.90.640.10">
    <property type="entry name" value="Actin, Chain A, domain 4"/>
    <property type="match status" value="1"/>
</dbReference>
<dbReference type="FunFam" id="1.20.1270.10:FF:000002">
    <property type="entry name" value="Heat shock 70 kDa protein 4"/>
    <property type="match status" value="1"/>
</dbReference>
<feature type="region of interest" description="Disordered" evidence="5">
    <location>
        <begin position="502"/>
        <end position="529"/>
    </location>
</feature>
<evidence type="ECO:0000256" key="5">
    <source>
        <dbReference type="SAM" id="MobiDB-lite"/>
    </source>
</evidence>
<reference evidence="6 7" key="2">
    <citation type="submission" date="2018-10" db="EMBL/GenBank/DDBJ databases">
        <authorList>
            <consortium name="Pathogen Informatics"/>
        </authorList>
    </citation>
    <scope>NUCLEOTIDE SEQUENCE [LARGE SCALE GENOMIC DNA]</scope>
</reference>
<dbReference type="PROSITE" id="PS01036">
    <property type="entry name" value="HSP70_3"/>
    <property type="match status" value="1"/>
</dbReference>
<dbReference type="Gene3D" id="3.30.30.30">
    <property type="match status" value="1"/>
</dbReference>
<proteinExistence type="inferred from homology"/>
<protein>
    <submittedName>
        <fullName evidence="8">Heat shock 70 kDa protein 4L</fullName>
    </submittedName>
</protein>